<keyword evidence="1" id="KW-0723">Serine/threonine-protein kinase</keyword>
<feature type="region of interest" description="Disordered" evidence="6">
    <location>
        <begin position="291"/>
        <end position="312"/>
    </location>
</feature>
<evidence type="ECO:0000256" key="5">
    <source>
        <dbReference type="ARBA" id="ARBA00022840"/>
    </source>
</evidence>
<keyword evidence="3" id="KW-0547">Nucleotide-binding</keyword>
<protein>
    <recommendedName>
        <fullName evidence="7">Protein kinase domain-containing protein</fullName>
    </recommendedName>
</protein>
<dbReference type="GO" id="GO:0045944">
    <property type="term" value="P:positive regulation of transcription by RNA polymerase II"/>
    <property type="evidence" value="ECO:0007669"/>
    <property type="project" value="TreeGrafter"/>
</dbReference>
<keyword evidence="9" id="KW-1185">Reference proteome</keyword>
<dbReference type="Pfam" id="PF00069">
    <property type="entry name" value="Pkinase"/>
    <property type="match status" value="1"/>
</dbReference>
<keyword evidence="4" id="KW-0418">Kinase</keyword>
<evidence type="ECO:0000313" key="9">
    <source>
        <dbReference type="Proteomes" id="UP000694548"/>
    </source>
</evidence>
<dbReference type="GO" id="GO:0003714">
    <property type="term" value="F:transcription corepressor activity"/>
    <property type="evidence" value="ECO:0007669"/>
    <property type="project" value="TreeGrafter"/>
</dbReference>
<evidence type="ECO:0000256" key="2">
    <source>
        <dbReference type="ARBA" id="ARBA00022679"/>
    </source>
</evidence>
<dbReference type="PANTHER" id="PTHR24058:SF53">
    <property type="entry name" value="HOMEODOMAIN-INTERACTING PROTEIN KINASE 2"/>
    <property type="match status" value="1"/>
</dbReference>
<reference evidence="8" key="3">
    <citation type="submission" date="2025-09" db="UniProtKB">
        <authorList>
            <consortium name="Ensembl"/>
        </authorList>
    </citation>
    <scope>IDENTIFICATION</scope>
</reference>
<evidence type="ECO:0000256" key="1">
    <source>
        <dbReference type="ARBA" id="ARBA00022527"/>
    </source>
</evidence>
<dbReference type="Proteomes" id="UP000694548">
    <property type="component" value="Chromosome sgr06"/>
</dbReference>
<dbReference type="SUPFAM" id="SSF56112">
    <property type="entry name" value="Protein kinase-like (PK-like)"/>
    <property type="match status" value="1"/>
</dbReference>
<dbReference type="Gene3D" id="3.30.200.20">
    <property type="entry name" value="Phosphorylase Kinase, domain 1"/>
    <property type="match status" value="1"/>
</dbReference>
<dbReference type="Ensembl" id="ENSNFUT00015046886.1">
    <property type="protein sequence ID" value="ENSNFUP00015044933.1"/>
    <property type="gene ID" value="ENSNFUG00015021357.1"/>
</dbReference>
<dbReference type="InterPro" id="IPR000719">
    <property type="entry name" value="Prot_kinase_dom"/>
</dbReference>
<dbReference type="PROSITE" id="PS50011">
    <property type="entry name" value="PROTEIN_KINASE_DOM"/>
    <property type="match status" value="1"/>
</dbReference>
<evidence type="ECO:0000256" key="6">
    <source>
        <dbReference type="SAM" id="MobiDB-lite"/>
    </source>
</evidence>
<dbReference type="GO" id="GO:0004713">
    <property type="term" value="F:protein tyrosine kinase activity"/>
    <property type="evidence" value="ECO:0007669"/>
    <property type="project" value="TreeGrafter"/>
</dbReference>
<dbReference type="GO" id="GO:0005524">
    <property type="term" value="F:ATP binding"/>
    <property type="evidence" value="ECO:0007669"/>
    <property type="project" value="UniProtKB-KW"/>
</dbReference>
<dbReference type="GO" id="GO:0016605">
    <property type="term" value="C:PML body"/>
    <property type="evidence" value="ECO:0007669"/>
    <property type="project" value="TreeGrafter"/>
</dbReference>
<dbReference type="Gene3D" id="1.10.510.10">
    <property type="entry name" value="Transferase(Phosphotransferase) domain 1"/>
    <property type="match status" value="1"/>
</dbReference>
<keyword evidence="2" id="KW-0808">Transferase</keyword>
<dbReference type="GO" id="GO:0004674">
    <property type="term" value="F:protein serine/threonine kinase activity"/>
    <property type="evidence" value="ECO:0007669"/>
    <property type="project" value="UniProtKB-KW"/>
</dbReference>
<dbReference type="GO" id="GO:0003713">
    <property type="term" value="F:transcription coactivator activity"/>
    <property type="evidence" value="ECO:0007669"/>
    <property type="project" value="TreeGrafter"/>
</dbReference>
<dbReference type="GeneTree" id="ENSGT00960000189195"/>
<evidence type="ECO:0000256" key="4">
    <source>
        <dbReference type="ARBA" id="ARBA00022777"/>
    </source>
</evidence>
<evidence type="ECO:0000259" key="7">
    <source>
        <dbReference type="PROSITE" id="PS50011"/>
    </source>
</evidence>
<proteinExistence type="predicted"/>
<evidence type="ECO:0000256" key="3">
    <source>
        <dbReference type="ARBA" id="ARBA00022741"/>
    </source>
</evidence>
<dbReference type="GO" id="GO:0046332">
    <property type="term" value="F:SMAD binding"/>
    <property type="evidence" value="ECO:0007669"/>
    <property type="project" value="TreeGrafter"/>
</dbReference>
<dbReference type="AlphaFoldDB" id="A0A8C6PJF5"/>
<keyword evidence="5" id="KW-0067">ATP-binding</keyword>
<sequence length="332" mass="38175">RHIYCSLGRRDFGELVQCTHRETGEIFALKCIRKKFEDSYKQEEEVLQYVSSLNCDKNNLVKFREVFLYQDRIFIAFEKLDMTLMDFMRERNWKPLSIDEIRIIADQMLLALNSLKQAGLTHTNVTPENIMLVDHKSQPLRVKLIGFGKACLTSTLSERDIAVNCGYSAPEIVLDGRLDNSVDTWGLGCTLAFLSQGFHLYPTCDEYEYLRVIVQLFGNPDENKDYDDLVSLDFLMHSVLPVKDPIELEGKRAFVGLLKQMICVNPADRILPAEALHHTFFRSKITVTDSEIKTGGGDRTPDNVPPQDLKDDQQLIRLQTWSEIYRPNDKST</sequence>
<dbReference type="GO" id="GO:0005737">
    <property type="term" value="C:cytoplasm"/>
    <property type="evidence" value="ECO:0007669"/>
    <property type="project" value="TreeGrafter"/>
</dbReference>
<reference evidence="8" key="1">
    <citation type="submission" date="2014-08" db="EMBL/GenBank/DDBJ databases">
        <authorList>
            <person name="Senf B."/>
            <person name="Petzold A."/>
            <person name="Downie B.R."/>
            <person name="Koch P."/>
            <person name="Platzer M."/>
        </authorList>
    </citation>
    <scope>NUCLEOTIDE SEQUENCE [LARGE SCALE GENOMIC DNA]</scope>
    <source>
        <strain evidence="8">GRZ</strain>
    </source>
</reference>
<reference evidence="8" key="2">
    <citation type="submission" date="2025-08" db="UniProtKB">
        <authorList>
            <consortium name="Ensembl"/>
        </authorList>
    </citation>
    <scope>IDENTIFICATION</scope>
</reference>
<feature type="domain" description="Protein kinase" evidence="7">
    <location>
        <begin position="1"/>
        <end position="281"/>
    </location>
</feature>
<dbReference type="PANTHER" id="PTHR24058">
    <property type="entry name" value="DUAL SPECIFICITY PROTEIN KINASE"/>
    <property type="match status" value="1"/>
</dbReference>
<evidence type="ECO:0000313" key="8">
    <source>
        <dbReference type="Ensembl" id="ENSNFUP00015044933.1"/>
    </source>
</evidence>
<dbReference type="GO" id="GO:0042771">
    <property type="term" value="P:intrinsic apoptotic signaling pathway in response to DNA damage by p53 class mediator"/>
    <property type="evidence" value="ECO:0007669"/>
    <property type="project" value="TreeGrafter"/>
</dbReference>
<dbReference type="InterPro" id="IPR050494">
    <property type="entry name" value="Ser_Thr_dual-spec_kinase"/>
</dbReference>
<dbReference type="GO" id="GO:0007224">
    <property type="term" value="P:smoothened signaling pathway"/>
    <property type="evidence" value="ECO:0007669"/>
    <property type="project" value="TreeGrafter"/>
</dbReference>
<organism evidence="8 9">
    <name type="scientific">Nothobranchius furzeri</name>
    <name type="common">Turquoise killifish</name>
    <dbReference type="NCBI Taxonomy" id="105023"/>
    <lineage>
        <taxon>Eukaryota</taxon>
        <taxon>Metazoa</taxon>
        <taxon>Chordata</taxon>
        <taxon>Craniata</taxon>
        <taxon>Vertebrata</taxon>
        <taxon>Euteleostomi</taxon>
        <taxon>Actinopterygii</taxon>
        <taxon>Neopterygii</taxon>
        <taxon>Teleostei</taxon>
        <taxon>Neoteleostei</taxon>
        <taxon>Acanthomorphata</taxon>
        <taxon>Ovalentaria</taxon>
        <taxon>Atherinomorphae</taxon>
        <taxon>Cyprinodontiformes</taxon>
        <taxon>Nothobranchiidae</taxon>
        <taxon>Nothobranchius</taxon>
    </lineage>
</organism>
<dbReference type="SMART" id="SM00220">
    <property type="entry name" value="S_TKc"/>
    <property type="match status" value="1"/>
</dbReference>
<dbReference type="InterPro" id="IPR011009">
    <property type="entry name" value="Kinase-like_dom_sf"/>
</dbReference>
<accession>A0A8C6PJF5</accession>
<name>A0A8C6PJF5_NOTFU</name>